<evidence type="ECO:0000313" key="6">
    <source>
        <dbReference type="EMBL" id="TWU60512.1"/>
    </source>
</evidence>
<dbReference type="GO" id="GO:0022857">
    <property type="term" value="F:transmembrane transporter activity"/>
    <property type="evidence" value="ECO:0007669"/>
    <property type="project" value="InterPro"/>
</dbReference>
<dbReference type="InterPro" id="IPR052528">
    <property type="entry name" value="Sugar_transport-like"/>
</dbReference>
<dbReference type="InterPro" id="IPR020846">
    <property type="entry name" value="MFS_dom"/>
</dbReference>
<feature type="transmembrane region" description="Helical" evidence="4">
    <location>
        <begin position="378"/>
        <end position="399"/>
    </location>
</feature>
<evidence type="ECO:0000256" key="3">
    <source>
        <dbReference type="ARBA" id="ARBA00023136"/>
    </source>
</evidence>
<dbReference type="Pfam" id="PF07690">
    <property type="entry name" value="MFS_1"/>
    <property type="match status" value="2"/>
</dbReference>
<feature type="transmembrane region" description="Helical" evidence="4">
    <location>
        <begin position="349"/>
        <end position="372"/>
    </location>
</feature>
<evidence type="ECO:0000259" key="5">
    <source>
        <dbReference type="PROSITE" id="PS50850"/>
    </source>
</evidence>
<organism evidence="6 7">
    <name type="scientific">Rubripirellula tenax</name>
    <dbReference type="NCBI Taxonomy" id="2528015"/>
    <lineage>
        <taxon>Bacteria</taxon>
        <taxon>Pseudomonadati</taxon>
        <taxon>Planctomycetota</taxon>
        <taxon>Planctomycetia</taxon>
        <taxon>Pirellulales</taxon>
        <taxon>Pirellulaceae</taxon>
        <taxon>Rubripirellula</taxon>
    </lineage>
</organism>
<dbReference type="InterPro" id="IPR036259">
    <property type="entry name" value="MFS_trans_sf"/>
</dbReference>
<evidence type="ECO:0000256" key="4">
    <source>
        <dbReference type="SAM" id="Phobius"/>
    </source>
</evidence>
<reference evidence="6 7" key="1">
    <citation type="submission" date="2019-02" db="EMBL/GenBank/DDBJ databases">
        <title>Deep-cultivation of Planctomycetes and their phenomic and genomic characterization uncovers novel biology.</title>
        <authorList>
            <person name="Wiegand S."/>
            <person name="Jogler M."/>
            <person name="Boedeker C."/>
            <person name="Pinto D."/>
            <person name="Vollmers J."/>
            <person name="Rivas-Marin E."/>
            <person name="Kohn T."/>
            <person name="Peeters S.H."/>
            <person name="Heuer A."/>
            <person name="Rast P."/>
            <person name="Oberbeckmann S."/>
            <person name="Bunk B."/>
            <person name="Jeske O."/>
            <person name="Meyerdierks A."/>
            <person name="Storesund J.E."/>
            <person name="Kallscheuer N."/>
            <person name="Luecker S."/>
            <person name="Lage O.M."/>
            <person name="Pohl T."/>
            <person name="Merkel B.J."/>
            <person name="Hornburger P."/>
            <person name="Mueller R.-W."/>
            <person name="Bruemmer F."/>
            <person name="Labrenz M."/>
            <person name="Spormann A.M."/>
            <person name="Op Den Camp H."/>
            <person name="Overmann J."/>
            <person name="Amann R."/>
            <person name="Jetten M.S.M."/>
            <person name="Mascher T."/>
            <person name="Medema M.H."/>
            <person name="Devos D.P."/>
            <person name="Kaster A.-K."/>
            <person name="Ovreas L."/>
            <person name="Rohde M."/>
            <person name="Galperin M.Y."/>
            <person name="Jogler C."/>
        </authorList>
    </citation>
    <scope>NUCLEOTIDE SEQUENCE [LARGE SCALE GENOMIC DNA]</scope>
    <source>
        <strain evidence="6 7">Poly51</strain>
    </source>
</reference>
<feature type="transmembrane region" description="Helical" evidence="4">
    <location>
        <begin position="20"/>
        <end position="39"/>
    </location>
</feature>
<dbReference type="EMBL" id="SJPW01000001">
    <property type="protein sequence ID" value="TWU60512.1"/>
    <property type="molecule type" value="Genomic_DNA"/>
</dbReference>
<keyword evidence="2 4" id="KW-1133">Transmembrane helix</keyword>
<keyword evidence="1 4" id="KW-0812">Transmembrane</keyword>
<protein>
    <submittedName>
        <fullName evidence="6">Major Facilitator Superfamily protein</fullName>
    </submittedName>
</protein>
<gene>
    <name evidence="6" type="ORF">Poly51_07880</name>
</gene>
<evidence type="ECO:0000313" key="7">
    <source>
        <dbReference type="Proteomes" id="UP000318288"/>
    </source>
</evidence>
<dbReference type="AlphaFoldDB" id="A0A5C6FLX7"/>
<feature type="transmembrane region" description="Helical" evidence="4">
    <location>
        <begin position="173"/>
        <end position="196"/>
    </location>
</feature>
<evidence type="ECO:0000256" key="2">
    <source>
        <dbReference type="ARBA" id="ARBA00022989"/>
    </source>
</evidence>
<proteinExistence type="predicted"/>
<feature type="domain" description="Major facilitator superfamily (MFS) profile" evidence="5">
    <location>
        <begin position="218"/>
        <end position="444"/>
    </location>
</feature>
<dbReference type="PANTHER" id="PTHR23526">
    <property type="entry name" value="INTEGRAL MEMBRANE TRANSPORT PROTEIN-RELATED"/>
    <property type="match status" value="1"/>
</dbReference>
<keyword evidence="7" id="KW-1185">Reference proteome</keyword>
<dbReference type="PROSITE" id="PS50850">
    <property type="entry name" value="MFS"/>
    <property type="match status" value="1"/>
</dbReference>
<feature type="transmembrane region" description="Helical" evidence="4">
    <location>
        <begin position="313"/>
        <end position="337"/>
    </location>
</feature>
<evidence type="ECO:0000256" key="1">
    <source>
        <dbReference type="ARBA" id="ARBA00022692"/>
    </source>
</evidence>
<feature type="transmembrane region" description="Helical" evidence="4">
    <location>
        <begin position="45"/>
        <end position="65"/>
    </location>
</feature>
<feature type="transmembrane region" description="Helical" evidence="4">
    <location>
        <begin position="77"/>
        <end position="97"/>
    </location>
</feature>
<feature type="transmembrane region" description="Helical" evidence="4">
    <location>
        <begin position="227"/>
        <end position="245"/>
    </location>
</feature>
<dbReference type="SUPFAM" id="SSF103473">
    <property type="entry name" value="MFS general substrate transporter"/>
    <property type="match status" value="1"/>
</dbReference>
<feature type="transmembrane region" description="Helical" evidence="4">
    <location>
        <begin position="147"/>
        <end position="167"/>
    </location>
</feature>
<sequence length="444" mass="47583">MPRRRRLRTDLRASCADATAFGGMVGFGETYLVAFALAVGVSELMAGLVGSLPLVVGGLLQLVSPRLIRIIGSHKRWVVLCSSIQGLVFLPLMVAAYRGSISGISLLVIVSIYWGAGLAGGPAWNTWIGSVVPPSIRPRYFAFRTRASQVAVFVGVLAGGLGLQWASQNDRVLSTYAILFAIAGACRFLSVAMLTLQSEPTPIPANMQTIPLAKAFRLLRTQDSGKLLMYLAAVQVAAQIAGPYFTPFMFQKLGHSYGQYVTLISVAFLAKVISLPLWGRTAHRIGPRKLLWIGGIGITPMSAAWMISDSLTWIIVVQVASGVFWAAYELAFFLLFFDAIKVEERTSLLTMYNLINTVAFVSGALIGGAILSAMGTSYLGYGVLFCASSIGRGAALLLLSKVPDIQTGNDEIGLRTLSVRPNSATLDTPVVASLPDEPKHTEVH</sequence>
<dbReference type="InterPro" id="IPR011701">
    <property type="entry name" value="MFS"/>
</dbReference>
<dbReference type="Gene3D" id="1.20.1250.20">
    <property type="entry name" value="MFS general substrate transporter like domains"/>
    <property type="match status" value="2"/>
</dbReference>
<feature type="transmembrane region" description="Helical" evidence="4">
    <location>
        <begin position="103"/>
        <end position="127"/>
    </location>
</feature>
<dbReference type="PANTHER" id="PTHR23526:SF2">
    <property type="entry name" value="MAJOR FACILITATOR SUPERFAMILY (MFS) PROFILE DOMAIN-CONTAINING PROTEIN"/>
    <property type="match status" value="1"/>
</dbReference>
<feature type="transmembrane region" description="Helical" evidence="4">
    <location>
        <begin position="290"/>
        <end position="307"/>
    </location>
</feature>
<dbReference type="Proteomes" id="UP000318288">
    <property type="component" value="Unassembled WGS sequence"/>
</dbReference>
<accession>A0A5C6FLX7</accession>
<dbReference type="RefSeq" id="WP_186775319.1">
    <property type="nucleotide sequence ID" value="NZ_SJPW01000001.1"/>
</dbReference>
<keyword evidence="3 4" id="KW-0472">Membrane</keyword>
<name>A0A5C6FLX7_9BACT</name>
<feature type="transmembrane region" description="Helical" evidence="4">
    <location>
        <begin position="257"/>
        <end position="278"/>
    </location>
</feature>
<comment type="caution">
    <text evidence="6">The sequence shown here is derived from an EMBL/GenBank/DDBJ whole genome shotgun (WGS) entry which is preliminary data.</text>
</comment>